<keyword evidence="7" id="KW-0548">Nucleotidyltransferase</keyword>
<dbReference type="PANTHER" id="PTHR17490">
    <property type="entry name" value="SUA5"/>
    <property type="match status" value="1"/>
</dbReference>
<evidence type="ECO:0000256" key="9">
    <source>
        <dbReference type="ARBA" id="ARBA00022840"/>
    </source>
</evidence>
<dbReference type="GO" id="GO:0061710">
    <property type="term" value="F:L-threonylcarbamoyladenylate synthase"/>
    <property type="evidence" value="ECO:0007669"/>
    <property type="project" value="UniProtKB-EC"/>
</dbReference>
<comment type="catalytic activity">
    <reaction evidence="11">
        <text>L-threonine + hydrogencarbonate + ATP = L-threonylcarbamoyladenylate + diphosphate + H2O</text>
        <dbReference type="Rhea" id="RHEA:36407"/>
        <dbReference type="ChEBI" id="CHEBI:15377"/>
        <dbReference type="ChEBI" id="CHEBI:17544"/>
        <dbReference type="ChEBI" id="CHEBI:30616"/>
        <dbReference type="ChEBI" id="CHEBI:33019"/>
        <dbReference type="ChEBI" id="CHEBI:57926"/>
        <dbReference type="ChEBI" id="CHEBI:73682"/>
        <dbReference type="EC" id="2.7.7.87"/>
    </reaction>
</comment>
<evidence type="ECO:0000256" key="7">
    <source>
        <dbReference type="ARBA" id="ARBA00022695"/>
    </source>
</evidence>
<keyword evidence="9" id="KW-0067">ATP-binding</keyword>
<dbReference type="GO" id="GO:0005524">
    <property type="term" value="F:ATP binding"/>
    <property type="evidence" value="ECO:0007669"/>
    <property type="project" value="UniProtKB-KW"/>
</dbReference>
<dbReference type="NCBIfam" id="TIGR00057">
    <property type="entry name" value="L-threonylcarbamoyladenylate synthase"/>
    <property type="match status" value="1"/>
</dbReference>
<dbReference type="Gene3D" id="3.90.870.10">
    <property type="entry name" value="DHBP synthase"/>
    <property type="match status" value="1"/>
</dbReference>
<dbReference type="RefSeq" id="WP_154460219.1">
    <property type="nucleotide sequence ID" value="NZ_JAQYTQ010000067.1"/>
</dbReference>
<dbReference type="InterPro" id="IPR017945">
    <property type="entry name" value="DHBP_synth_RibB-like_a/b_dom"/>
</dbReference>
<evidence type="ECO:0000256" key="8">
    <source>
        <dbReference type="ARBA" id="ARBA00022741"/>
    </source>
</evidence>
<evidence type="ECO:0000256" key="2">
    <source>
        <dbReference type="ARBA" id="ARBA00007663"/>
    </source>
</evidence>
<comment type="similarity">
    <text evidence="2">Belongs to the SUA5 family.</text>
</comment>
<feature type="domain" description="YrdC-like" evidence="12">
    <location>
        <begin position="6"/>
        <end position="185"/>
    </location>
</feature>
<name>A0A7X2T3P5_9FIRM</name>
<keyword evidence="4" id="KW-0963">Cytoplasm</keyword>
<dbReference type="AlphaFoldDB" id="A0A7X2T3P5"/>
<comment type="subcellular location">
    <subcellularLocation>
        <location evidence="1">Cytoplasm</location>
    </subcellularLocation>
</comment>
<dbReference type="GO" id="GO:0006450">
    <property type="term" value="P:regulation of translational fidelity"/>
    <property type="evidence" value="ECO:0007669"/>
    <property type="project" value="TreeGrafter"/>
</dbReference>
<dbReference type="GO" id="GO:0005737">
    <property type="term" value="C:cytoplasm"/>
    <property type="evidence" value="ECO:0007669"/>
    <property type="project" value="UniProtKB-SubCell"/>
</dbReference>
<dbReference type="InterPro" id="IPR050156">
    <property type="entry name" value="TC-AMP_synthase_SUA5"/>
</dbReference>
<dbReference type="Proteomes" id="UP000470082">
    <property type="component" value="Unassembled WGS sequence"/>
</dbReference>
<evidence type="ECO:0000256" key="1">
    <source>
        <dbReference type="ARBA" id="ARBA00004496"/>
    </source>
</evidence>
<dbReference type="EMBL" id="VUMM01000010">
    <property type="protein sequence ID" value="MSS01682.1"/>
    <property type="molecule type" value="Genomic_DNA"/>
</dbReference>
<evidence type="ECO:0000256" key="10">
    <source>
        <dbReference type="ARBA" id="ARBA00029774"/>
    </source>
</evidence>
<dbReference type="InterPro" id="IPR006070">
    <property type="entry name" value="Sua5-like_dom"/>
</dbReference>
<sequence>MLEFNKNETDKIVKAFKENKILAFPTDTVYGVGVRMGIDNLKRLKQIKNRMETKPIPVMCANVKQIEQIACVNENIKNIIQNFLPGALTLVLPVKDLPEEFTNGLSTIAIRIPDEPFLLKVIEALETPLFVTSANQSGSHTSLTYEDAKKQLPDLDGIVYGTCKELEASTILDCINMKILRKGPISMEDIQNVLK</sequence>
<dbReference type="PANTHER" id="PTHR17490:SF16">
    <property type="entry name" value="THREONYLCARBAMOYL-AMP SYNTHASE"/>
    <property type="match status" value="1"/>
</dbReference>
<dbReference type="PROSITE" id="PS51163">
    <property type="entry name" value="YRDC"/>
    <property type="match status" value="1"/>
</dbReference>
<protein>
    <recommendedName>
        <fullName evidence="10">L-threonylcarbamoyladenylate synthase</fullName>
        <ecNumber evidence="3">2.7.7.87</ecNumber>
    </recommendedName>
    <alternativeName>
        <fullName evidence="10">L-threonylcarbamoyladenylate synthase</fullName>
    </alternativeName>
</protein>
<dbReference type="Pfam" id="PF01300">
    <property type="entry name" value="Sua5_yciO_yrdC"/>
    <property type="match status" value="1"/>
</dbReference>
<reference evidence="13 14" key="1">
    <citation type="submission" date="2019-08" db="EMBL/GenBank/DDBJ databases">
        <title>In-depth cultivation of the pig gut microbiome towards novel bacterial diversity and tailored functional studies.</title>
        <authorList>
            <person name="Wylensek D."/>
            <person name="Hitch T.C.A."/>
            <person name="Clavel T."/>
        </authorList>
    </citation>
    <scope>NUCLEOTIDE SEQUENCE [LARGE SCALE GENOMIC DNA]</scope>
    <source>
        <strain evidence="13 14">LKV-178-WT-2G</strain>
    </source>
</reference>
<keyword evidence="14" id="KW-1185">Reference proteome</keyword>
<dbReference type="SUPFAM" id="SSF55821">
    <property type="entry name" value="YrdC/RibB"/>
    <property type="match status" value="1"/>
</dbReference>
<evidence type="ECO:0000256" key="3">
    <source>
        <dbReference type="ARBA" id="ARBA00012584"/>
    </source>
</evidence>
<evidence type="ECO:0000256" key="11">
    <source>
        <dbReference type="ARBA" id="ARBA00048366"/>
    </source>
</evidence>
<evidence type="ECO:0000313" key="13">
    <source>
        <dbReference type="EMBL" id="MSS01682.1"/>
    </source>
</evidence>
<dbReference type="GO" id="GO:0000049">
    <property type="term" value="F:tRNA binding"/>
    <property type="evidence" value="ECO:0007669"/>
    <property type="project" value="TreeGrafter"/>
</dbReference>
<gene>
    <name evidence="13" type="ORF">FYJ50_06165</name>
</gene>
<dbReference type="GO" id="GO:0003725">
    <property type="term" value="F:double-stranded RNA binding"/>
    <property type="evidence" value="ECO:0007669"/>
    <property type="project" value="InterPro"/>
</dbReference>
<proteinExistence type="inferred from homology"/>
<dbReference type="GO" id="GO:0008033">
    <property type="term" value="P:tRNA processing"/>
    <property type="evidence" value="ECO:0007669"/>
    <property type="project" value="UniProtKB-KW"/>
</dbReference>
<evidence type="ECO:0000256" key="5">
    <source>
        <dbReference type="ARBA" id="ARBA00022679"/>
    </source>
</evidence>
<organism evidence="13 14">
    <name type="scientific">Floccifex porci</name>
    <dbReference type="NCBI Taxonomy" id="2606629"/>
    <lineage>
        <taxon>Bacteria</taxon>
        <taxon>Bacillati</taxon>
        <taxon>Bacillota</taxon>
        <taxon>Erysipelotrichia</taxon>
        <taxon>Erysipelotrichales</taxon>
        <taxon>Erysipelotrichaceae</taxon>
        <taxon>Floccifex</taxon>
    </lineage>
</organism>
<comment type="caution">
    <text evidence="13">The sequence shown here is derived from an EMBL/GenBank/DDBJ whole genome shotgun (WGS) entry which is preliminary data.</text>
</comment>
<evidence type="ECO:0000259" key="12">
    <source>
        <dbReference type="PROSITE" id="PS51163"/>
    </source>
</evidence>
<keyword evidence="5" id="KW-0808">Transferase</keyword>
<dbReference type="EC" id="2.7.7.87" evidence="3"/>
<keyword evidence="6" id="KW-0819">tRNA processing</keyword>
<evidence type="ECO:0000313" key="14">
    <source>
        <dbReference type="Proteomes" id="UP000470082"/>
    </source>
</evidence>
<evidence type="ECO:0000256" key="4">
    <source>
        <dbReference type="ARBA" id="ARBA00022490"/>
    </source>
</evidence>
<accession>A0A7X2T3P5</accession>
<evidence type="ECO:0000256" key="6">
    <source>
        <dbReference type="ARBA" id="ARBA00022694"/>
    </source>
</evidence>
<keyword evidence="8" id="KW-0547">Nucleotide-binding</keyword>